<dbReference type="STRING" id="754477.Q7C_2278"/>
<dbReference type="GO" id="GO:0008983">
    <property type="term" value="F:protein-glutamate O-methyltransferase activity"/>
    <property type="evidence" value="ECO:0007669"/>
    <property type="project" value="UniProtKB-EC"/>
</dbReference>
<dbReference type="PANTHER" id="PTHR24422:SF21">
    <property type="entry name" value="CHEMOTAXIS PROTEIN METHYLTRANSFERASE 1"/>
    <property type="match status" value="1"/>
</dbReference>
<dbReference type="Pfam" id="PF01739">
    <property type="entry name" value="CheR"/>
    <property type="match status" value="1"/>
</dbReference>
<dbReference type="SUPFAM" id="SSF53335">
    <property type="entry name" value="S-adenosyl-L-methionine-dependent methyltransferases"/>
    <property type="match status" value="1"/>
</dbReference>
<evidence type="ECO:0000313" key="7">
    <source>
        <dbReference type="EMBL" id="AFJ03412.1"/>
    </source>
</evidence>
<evidence type="ECO:0000256" key="3">
    <source>
        <dbReference type="ARBA" id="ARBA00022603"/>
    </source>
</evidence>
<evidence type="ECO:0000259" key="6">
    <source>
        <dbReference type="PROSITE" id="PS50123"/>
    </source>
</evidence>
<name>I1YKG9_METFJ</name>
<keyword evidence="3 7" id="KW-0489">Methyltransferase</keyword>
<dbReference type="InterPro" id="IPR029063">
    <property type="entry name" value="SAM-dependent_MTases_sf"/>
</dbReference>
<protein>
    <recommendedName>
        <fullName evidence="2">protein-glutamate O-methyltransferase</fullName>
        <ecNumber evidence="2">2.1.1.80</ecNumber>
    </recommendedName>
</protein>
<dbReference type="Pfam" id="PF03705">
    <property type="entry name" value="CheR_N"/>
    <property type="match status" value="1"/>
</dbReference>
<feature type="domain" description="CheR-type methyltransferase" evidence="6">
    <location>
        <begin position="1"/>
        <end position="277"/>
    </location>
</feature>
<organism evidence="7 8">
    <name type="scientific">Methylophaga frappieri (strain ATCC BAA-2434 / DSM 25690 / JAM7)</name>
    <dbReference type="NCBI Taxonomy" id="754477"/>
    <lineage>
        <taxon>Bacteria</taxon>
        <taxon>Pseudomonadati</taxon>
        <taxon>Pseudomonadota</taxon>
        <taxon>Gammaproteobacteria</taxon>
        <taxon>Thiotrichales</taxon>
        <taxon>Piscirickettsiaceae</taxon>
        <taxon>Methylophaga</taxon>
    </lineage>
</organism>
<accession>I1YKG9</accession>
<sequence>MLQVSEISQQDYDAFRGFLEQACGILLGDGKQYLIINRLARLLREEKIASVAMLLTALECNSPRHLRGAVIDAMTTNETSWFRDGGPFTVFEKYLLTEIDKRLTGQGRIWSAACSSGQEPYTISILINEYLRKNPDSALNNVQIIGTDISQNMLTLAREACYEEAMLARGISATRRQQFFKPSGEQWQLIDTVRRRVQFREQNLLESFTGLGRFDVVFCRNVLIYFSAQRKADILDRMAQAMNPGGLLFLGASETISGYSDAFELRRFPEGVIYQRR</sequence>
<dbReference type="CDD" id="cd02440">
    <property type="entry name" value="AdoMet_MTases"/>
    <property type="match status" value="1"/>
</dbReference>
<gene>
    <name evidence="7" type="ordered locus">Q7C_2278</name>
</gene>
<dbReference type="PRINTS" id="PR00996">
    <property type="entry name" value="CHERMTFRASE"/>
</dbReference>
<reference evidence="7 8" key="1">
    <citation type="journal article" date="2012" name="J. Bacteriol.">
        <title>Complete genome sequences of Methylophaga sp. strain JAM1 and Methylophaga sp. strain JAM7.</title>
        <authorList>
            <person name="Villeneuve C."/>
            <person name="Martineau C."/>
            <person name="Mauffrey F."/>
            <person name="Villemur R."/>
        </authorList>
    </citation>
    <scope>NUCLEOTIDE SEQUENCE [LARGE SCALE GENOMIC DNA]</scope>
    <source>
        <strain evidence="7 8">JAM7</strain>
    </source>
</reference>
<dbReference type="PATRIC" id="fig|754477.3.peg.2245"/>
<dbReference type="AlphaFoldDB" id="I1YKG9"/>
<dbReference type="PANTHER" id="PTHR24422">
    <property type="entry name" value="CHEMOTAXIS PROTEIN METHYLTRANSFERASE"/>
    <property type="match status" value="1"/>
</dbReference>
<keyword evidence="4 7" id="KW-0808">Transferase</keyword>
<dbReference type="Gene3D" id="3.40.50.150">
    <property type="entry name" value="Vaccinia Virus protein VP39"/>
    <property type="match status" value="1"/>
</dbReference>
<dbReference type="KEGG" id="mec:Q7C_2278"/>
<dbReference type="EC" id="2.1.1.80" evidence="2"/>
<dbReference type="GO" id="GO:0032259">
    <property type="term" value="P:methylation"/>
    <property type="evidence" value="ECO:0007669"/>
    <property type="project" value="UniProtKB-KW"/>
</dbReference>
<dbReference type="HOGENOM" id="CLU_025854_0_2_6"/>
<dbReference type="SMART" id="SM00138">
    <property type="entry name" value="MeTrc"/>
    <property type="match status" value="1"/>
</dbReference>
<dbReference type="InterPro" id="IPR050903">
    <property type="entry name" value="Bact_Chemotaxis_MeTrfase"/>
</dbReference>
<dbReference type="Gene3D" id="1.10.155.10">
    <property type="entry name" value="Chemotaxis receptor methyltransferase CheR, N-terminal domain"/>
    <property type="match status" value="1"/>
</dbReference>
<comment type="catalytic activity">
    <reaction evidence="1">
        <text>L-glutamyl-[protein] + S-adenosyl-L-methionine = [protein]-L-glutamate 5-O-methyl ester + S-adenosyl-L-homocysteine</text>
        <dbReference type="Rhea" id="RHEA:24452"/>
        <dbReference type="Rhea" id="RHEA-COMP:10208"/>
        <dbReference type="Rhea" id="RHEA-COMP:10311"/>
        <dbReference type="ChEBI" id="CHEBI:29973"/>
        <dbReference type="ChEBI" id="CHEBI:57856"/>
        <dbReference type="ChEBI" id="CHEBI:59789"/>
        <dbReference type="ChEBI" id="CHEBI:82795"/>
        <dbReference type="EC" id="2.1.1.80"/>
    </reaction>
</comment>
<dbReference type="InterPro" id="IPR022642">
    <property type="entry name" value="CheR_C"/>
</dbReference>
<evidence type="ECO:0000256" key="4">
    <source>
        <dbReference type="ARBA" id="ARBA00022679"/>
    </source>
</evidence>
<evidence type="ECO:0000256" key="5">
    <source>
        <dbReference type="ARBA" id="ARBA00022691"/>
    </source>
</evidence>
<dbReference type="InterPro" id="IPR022641">
    <property type="entry name" value="CheR_N"/>
</dbReference>
<keyword evidence="5" id="KW-0949">S-adenosyl-L-methionine</keyword>
<keyword evidence="8" id="KW-1185">Reference proteome</keyword>
<dbReference type="PROSITE" id="PS50123">
    <property type="entry name" value="CHER"/>
    <property type="match status" value="1"/>
</dbReference>
<dbReference type="OrthoDB" id="9816309at2"/>
<evidence type="ECO:0000256" key="1">
    <source>
        <dbReference type="ARBA" id="ARBA00001541"/>
    </source>
</evidence>
<evidence type="ECO:0000313" key="8">
    <source>
        <dbReference type="Proteomes" id="UP000009145"/>
    </source>
</evidence>
<dbReference type="RefSeq" id="WP_014704831.1">
    <property type="nucleotide sequence ID" value="NC_017856.1"/>
</dbReference>
<proteinExistence type="predicted"/>
<evidence type="ECO:0000256" key="2">
    <source>
        <dbReference type="ARBA" id="ARBA00012534"/>
    </source>
</evidence>
<dbReference type="InterPro" id="IPR036804">
    <property type="entry name" value="CheR_N_sf"/>
</dbReference>
<dbReference type="InterPro" id="IPR000780">
    <property type="entry name" value="CheR_MeTrfase"/>
</dbReference>
<dbReference type="SUPFAM" id="SSF47757">
    <property type="entry name" value="Chemotaxis receptor methyltransferase CheR, N-terminal domain"/>
    <property type="match status" value="1"/>
</dbReference>
<dbReference type="Proteomes" id="UP000009145">
    <property type="component" value="Chromosome"/>
</dbReference>
<dbReference type="eggNOG" id="COG1352">
    <property type="taxonomic scope" value="Bacteria"/>
</dbReference>
<dbReference type="EMBL" id="CP003380">
    <property type="protein sequence ID" value="AFJ03412.1"/>
    <property type="molecule type" value="Genomic_DNA"/>
</dbReference>